<feature type="domain" description="ABC transmembrane type-1" evidence="9">
    <location>
        <begin position="304"/>
        <end position="494"/>
    </location>
</feature>
<feature type="domain" description="ABC transmembrane type-1" evidence="9">
    <location>
        <begin position="49"/>
        <end position="230"/>
    </location>
</feature>
<dbReference type="PANTHER" id="PTHR43357">
    <property type="entry name" value="INNER MEMBRANE ABC TRANSPORTER PERMEASE PROTEIN YDCV"/>
    <property type="match status" value="1"/>
</dbReference>
<feature type="transmembrane region" description="Helical" evidence="8">
    <location>
        <begin position="418"/>
        <end position="443"/>
    </location>
</feature>
<accession>A0ABU2HBD4</accession>
<evidence type="ECO:0000313" key="10">
    <source>
        <dbReference type="EMBL" id="MDS1272639.1"/>
    </source>
</evidence>
<evidence type="ECO:0000313" key="11">
    <source>
        <dbReference type="Proteomes" id="UP001250214"/>
    </source>
</evidence>
<feature type="transmembrane region" description="Helical" evidence="8">
    <location>
        <begin position="470"/>
        <end position="494"/>
    </location>
</feature>
<feature type="transmembrane region" description="Helical" evidence="8">
    <location>
        <begin position="85"/>
        <end position="105"/>
    </location>
</feature>
<feature type="transmembrane region" description="Helical" evidence="8">
    <location>
        <begin position="170"/>
        <end position="192"/>
    </location>
</feature>
<evidence type="ECO:0000259" key="9">
    <source>
        <dbReference type="PROSITE" id="PS50928"/>
    </source>
</evidence>
<evidence type="ECO:0000256" key="4">
    <source>
        <dbReference type="ARBA" id="ARBA00022519"/>
    </source>
</evidence>
<evidence type="ECO:0000256" key="3">
    <source>
        <dbReference type="ARBA" id="ARBA00022475"/>
    </source>
</evidence>
<dbReference type="SUPFAM" id="SSF161098">
    <property type="entry name" value="MetI-like"/>
    <property type="match status" value="2"/>
</dbReference>
<evidence type="ECO:0000256" key="6">
    <source>
        <dbReference type="ARBA" id="ARBA00022989"/>
    </source>
</evidence>
<organism evidence="10 11">
    <name type="scientific">Lipingzhangella rawalii</name>
    <dbReference type="NCBI Taxonomy" id="2055835"/>
    <lineage>
        <taxon>Bacteria</taxon>
        <taxon>Bacillati</taxon>
        <taxon>Actinomycetota</taxon>
        <taxon>Actinomycetes</taxon>
        <taxon>Streptosporangiales</taxon>
        <taxon>Nocardiopsidaceae</taxon>
        <taxon>Lipingzhangella</taxon>
    </lineage>
</organism>
<feature type="transmembrane region" description="Helical" evidence="8">
    <location>
        <begin position="212"/>
        <end position="230"/>
    </location>
</feature>
<feature type="transmembrane region" description="Helical" evidence="8">
    <location>
        <begin position="342"/>
        <end position="364"/>
    </location>
</feature>
<evidence type="ECO:0000256" key="5">
    <source>
        <dbReference type="ARBA" id="ARBA00022692"/>
    </source>
</evidence>
<evidence type="ECO:0000256" key="7">
    <source>
        <dbReference type="ARBA" id="ARBA00023136"/>
    </source>
</evidence>
<keyword evidence="6 8" id="KW-1133">Transmembrane helix</keyword>
<feature type="transmembrane region" description="Helical" evidence="8">
    <location>
        <begin position="7"/>
        <end position="26"/>
    </location>
</feature>
<dbReference type="InterPro" id="IPR035906">
    <property type="entry name" value="MetI-like_sf"/>
</dbReference>
<gene>
    <name evidence="10" type="ORF">RIF23_20335</name>
</gene>
<sequence>MRVLPLYLLASLVVVLALLPLGYLLVRSADGGWGTIVDVLFRERTAWLILRSLGLAATVTLGCLVLGVGLAWVTTRSNLPWRSGWLVVTTLPLAIPSYVAAFVWISAFPGLHGFAGSAIVLTLSCYPYVLLPVSAALHRADTDQEEVARSLGKGPVRTFFRVTLPQVQPAAAAGALLAALYVISDFGAVSIMRYDAFTRVIYTSYRASFDRTPAAILGCVLIVATLLILWGESRARGRSRYARVGSGASRRTSPVQLGPWRLPALGVCLVVAALGVGLPVVSIAFWMVRGTSTGIDVAELGGAASTTLLVSAAGAMLATLMALPVGVLAARHSGVVPRMLERATWVSYSLPGVVVALSLVYFSVRYAYPLYQQTPLLVAAYAVLFLPAAVGAVRSAVAQSPPVLEEVARSLGSRRSSVFLRITLPLAAQGVAAGAALVFLTAMKELPATLMLRPTGMETMATRLWTYTEVGAYGAAAPYAALLILLAAIPAYLLGRRANSIGGH</sequence>
<keyword evidence="7 8" id="KW-0472">Membrane</keyword>
<name>A0ABU2HBD4_9ACTN</name>
<evidence type="ECO:0000256" key="8">
    <source>
        <dbReference type="RuleBase" id="RU363032"/>
    </source>
</evidence>
<comment type="caution">
    <text evidence="10">The sequence shown here is derived from an EMBL/GenBank/DDBJ whole genome shotgun (WGS) entry which is preliminary data.</text>
</comment>
<keyword evidence="5 8" id="KW-0812">Transmembrane</keyword>
<dbReference type="Pfam" id="PF00528">
    <property type="entry name" value="BPD_transp_1"/>
    <property type="match status" value="2"/>
</dbReference>
<protein>
    <submittedName>
        <fullName evidence="10">Iron ABC transporter permease</fullName>
    </submittedName>
</protein>
<keyword evidence="2 8" id="KW-0813">Transport</keyword>
<feature type="transmembrane region" description="Helical" evidence="8">
    <location>
        <begin position="260"/>
        <end position="288"/>
    </location>
</feature>
<dbReference type="CDD" id="cd06261">
    <property type="entry name" value="TM_PBP2"/>
    <property type="match status" value="2"/>
</dbReference>
<feature type="transmembrane region" description="Helical" evidence="8">
    <location>
        <begin position="46"/>
        <end position="73"/>
    </location>
</feature>
<dbReference type="RefSeq" id="WP_310914235.1">
    <property type="nucleotide sequence ID" value="NZ_JAVLVT010000020.1"/>
</dbReference>
<evidence type="ECO:0000256" key="2">
    <source>
        <dbReference type="ARBA" id="ARBA00022448"/>
    </source>
</evidence>
<feature type="transmembrane region" description="Helical" evidence="8">
    <location>
        <begin position="308"/>
        <end position="330"/>
    </location>
</feature>
<feature type="transmembrane region" description="Helical" evidence="8">
    <location>
        <begin position="111"/>
        <end position="131"/>
    </location>
</feature>
<dbReference type="PANTHER" id="PTHR43357:SF3">
    <property type="entry name" value="FE(3+)-TRANSPORT SYSTEM PERMEASE PROTEIN FBPB 2"/>
    <property type="match status" value="1"/>
</dbReference>
<evidence type="ECO:0000256" key="1">
    <source>
        <dbReference type="ARBA" id="ARBA00004429"/>
    </source>
</evidence>
<dbReference type="PROSITE" id="PS50928">
    <property type="entry name" value="ABC_TM1"/>
    <property type="match status" value="2"/>
</dbReference>
<dbReference type="Gene3D" id="1.10.3720.10">
    <property type="entry name" value="MetI-like"/>
    <property type="match status" value="2"/>
</dbReference>
<comment type="subcellular location">
    <subcellularLocation>
        <location evidence="1">Cell inner membrane</location>
        <topology evidence="1">Multi-pass membrane protein</topology>
    </subcellularLocation>
    <subcellularLocation>
        <location evidence="8">Cell membrane</location>
        <topology evidence="8">Multi-pass membrane protein</topology>
    </subcellularLocation>
</comment>
<keyword evidence="11" id="KW-1185">Reference proteome</keyword>
<keyword evidence="4" id="KW-0997">Cell inner membrane</keyword>
<comment type="similarity">
    <text evidence="8">Belongs to the binding-protein-dependent transport system permease family.</text>
</comment>
<keyword evidence="3" id="KW-1003">Cell membrane</keyword>
<feature type="transmembrane region" description="Helical" evidence="8">
    <location>
        <begin position="376"/>
        <end position="397"/>
    </location>
</feature>
<reference evidence="11" key="1">
    <citation type="submission" date="2023-07" db="EMBL/GenBank/DDBJ databases">
        <title>Novel species in the genus Lipingzhangella isolated from Sambhar Salt Lake.</title>
        <authorList>
            <person name="Jiya N."/>
            <person name="Kajale S."/>
            <person name="Sharma A."/>
        </authorList>
    </citation>
    <scope>NUCLEOTIDE SEQUENCE [LARGE SCALE GENOMIC DNA]</scope>
    <source>
        <strain evidence="11">LS1_29</strain>
    </source>
</reference>
<dbReference type="Proteomes" id="UP001250214">
    <property type="component" value="Unassembled WGS sequence"/>
</dbReference>
<proteinExistence type="inferred from homology"/>
<dbReference type="InterPro" id="IPR000515">
    <property type="entry name" value="MetI-like"/>
</dbReference>
<dbReference type="EMBL" id="JAVLVT010000020">
    <property type="protein sequence ID" value="MDS1272639.1"/>
    <property type="molecule type" value="Genomic_DNA"/>
</dbReference>